<evidence type="ECO:0000313" key="3">
    <source>
        <dbReference type="Proteomes" id="UP001218188"/>
    </source>
</evidence>
<dbReference type="AlphaFoldDB" id="A0AAD6T6E9"/>
<evidence type="ECO:0000313" key="2">
    <source>
        <dbReference type="EMBL" id="KAJ7040684.1"/>
    </source>
</evidence>
<keyword evidence="3" id="KW-1185">Reference proteome</keyword>
<accession>A0AAD6T6E9</accession>
<comment type="caution">
    <text evidence="2">The sequence shown here is derived from an EMBL/GenBank/DDBJ whole genome shotgun (WGS) entry which is preliminary data.</text>
</comment>
<reference evidence="2" key="1">
    <citation type="submission" date="2023-03" db="EMBL/GenBank/DDBJ databases">
        <title>Massive genome expansion in bonnet fungi (Mycena s.s.) driven by repeated elements and novel gene families across ecological guilds.</title>
        <authorList>
            <consortium name="Lawrence Berkeley National Laboratory"/>
            <person name="Harder C.B."/>
            <person name="Miyauchi S."/>
            <person name="Viragh M."/>
            <person name="Kuo A."/>
            <person name="Thoen E."/>
            <person name="Andreopoulos B."/>
            <person name="Lu D."/>
            <person name="Skrede I."/>
            <person name="Drula E."/>
            <person name="Henrissat B."/>
            <person name="Morin E."/>
            <person name="Kohler A."/>
            <person name="Barry K."/>
            <person name="LaButti K."/>
            <person name="Morin E."/>
            <person name="Salamov A."/>
            <person name="Lipzen A."/>
            <person name="Mereny Z."/>
            <person name="Hegedus B."/>
            <person name="Baldrian P."/>
            <person name="Stursova M."/>
            <person name="Weitz H."/>
            <person name="Taylor A."/>
            <person name="Grigoriev I.V."/>
            <person name="Nagy L.G."/>
            <person name="Martin F."/>
            <person name="Kauserud H."/>
        </authorList>
    </citation>
    <scope>NUCLEOTIDE SEQUENCE</scope>
    <source>
        <strain evidence="2">CBHHK200</strain>
    </source>
</reference>
<organism evidence="2 3">
    <name type="scientific">Mycena alexandri</name>
    <dbReference type="NCBI Taxonomy" id="1745969"/>
    <lineage>
        <taxon>Eukaryota</taxon>
        <taxon>Fungi</taxon>
        <taxon>Dikarya</taxon>
        <taxon>Basidiomycota</taxon>
        <taxon>Agaricomycotina</taxon>
        <taxon>Agaricomycetes</taxon>
        <taxon>Agaricomycetidae</taxon>
        <taxon>Agaricales</taxon>
        <taxon>Marasmiineae</taxon>
        <taxon>Mycenaceae</taxon>
        <taxon>Mycena</taxon>
    </lineage>
</organism>
<protein>
    <submittedName>
        <fullName evidence="2">Uncharacterized protein</fullName>
    </submittedName>
</protein>
<sequence length="389" mass="44125">MVNAVNLAAKPCPWPWQQPSILTAVEDERRPVNSWLDVDLGKGDDSDSSDYDPAKGSGSDCESTNDSDEAMDDSSSLSESEIGYVVTAGNTGWPPRSPTESEKARDKMDDLILSIPQLLEAESAAAAAYNPDEIVSLITQFYELLIAMGHWPEGSLRYAPHTNPPVNEGLAVQLGYTPAVISLMKRLPYLSSEANQRHCNPILARTVLADYTRDVDLKEGRRPYPYMYDENCPNLDPWLLPWVLPGRDGSHVILDTTLGAIRAYCVDGFIMREDTVEWQRHGKVHWEEAALTEYRRAPFVPAAGYFTELIYAYRSLSRLPLIDPDRNDPSEKVYADQISWLATQEREEHETLLTLYRECGWPDQWRRSEFLERWTAEKKEIQARARKAK</sequence>
<dbReference type="EMBL" id="JARJCM010000020">
    <property type="protein sequence ID" value="KAJ7040684.1"/>
    <property type="molecule type" value="Genomic_DNA"/>
</dbReference>
<name>A0AAD6T6E9_9AGAR</name>
<feature type="compositionally biased region" description="Acidic residues" evidence="1">
    <location>
        <begin position="63"/>
        <end position="72"/>
    </location>
</feature>
<gene>
    <name evidence="2" type="ORF">C8F04DRAFT_1253610</name>
</gene>
<dbReference type="Proteomes" id="UP001218188">
    <property type="component" value="Unassembled WGS sequence"/>
</dbReference>
<evidence type="ECO:0000256" key="1">
    <source>
        <dbReference type="SAM" id="MobiDB-lite"/>
    </source>
</evidence>
<feature type="region of interest" description="Disordered" evidence="1">
    <location>
        <begin position="36"/>
        <end position="79"/>
    </location>
</feature>
<proteinExistence type="predicted"/>